<proteinExistence type="predicted"/>
<gene>
    <name evidence="2" type="ORF">rCG_25627</name>
</gene>
<dbReference type="Proteomes" id="UP000234681">
    <property type="component" value="Chromosome 8"/>
</dbReference>
<evidence type="ECO:0000256" key="1">
    <source>
        <dbReference type="SAM" id="MobiDB-lite"/>
    </source>
</evidence>
<name>A6I447_RAT</name>
<evidence type="ECO:0000313" key="2">
    <source>
        <dbReference type="EMBL" id="EDL76830.1"/>
    </source>
</evidence>
<sequence>MEMQARVCGETGSLASSDGEGGSFGVPPSALPWLSTQGKQHFDCQHCLGSRATASRPKQVAVWSMRRGRGVSVFCRFPGPVQVCMPHFHLLPYRAASRGSHL</sequence>
<protein>
    <submittedName>
        <fullName evidence="2">RCG25627</fullName>
    </submittedName>
</protein>
<accession>A6I447</accession>
<feature type="region of interest" description="Disordered" evidence="1">
    <location>
        <begin position="1"/>
        <end position="32"/>
    </location>
</feature>
<dbReference type="AlphaFoldDB" id="A6I447"/>
<evidence type="ECO:0000313" key="3">
    <source>
        <dbReference type="Proteomes" id="UP000234681"/>
    </source>
</evidence>
<organism evidence="2 3">
    <name type="scientific">Rattus norvegicus</name>
    <name type="common">Rat</name>
    <dbReference type="NCBI Taxonomy" id="10116"/>
    <lineage>
        <taxon>Eukaryota</taxon>
        <taxon>Metazoa</taxon>
        <taxon>Chordata</taxon>
        <taxon>Craniata</taxon>
        <taxon>Vertebrata</taxon>
        <taxon>Euteleostomi</taxon>
        <taxon>Mammalia</taxon>
        <taxon>Eutheria</taxon>
        <taxon>Euarchontoglires</taxon>
        <taxon>Glires</taxon>
        <taxon>Rodentia</taxon>
        <taxon>Myomorpha</taxon>
        <taxon>Muroidea</taxon>
        <taxon>Muridae</taxon>
        <taxon>Murinae</taxon>
        <taxon>Rattus</taxon>
    </lineage>
</organism>
<dbReference type="EMBL" id="CH473954">
    <property type="protein sequence ID" value="EDL76830.1"/>
    <property type="molecule type" value="Genomic_DNA"/>
</dbReference>
<reference evidence="2 3" key="1">
    <citation type="submission" date="2005-09" db="EMBL/GenBank/DDBJ databases">
        <authorList>
            <person name="Mural R.J."/>
            <person name="Li P.W."/>
            <person name="Adams M.D."/>
            <person name="Amanatides P.G."/>
            <person name="Baden-Tillson H."/>
            <person name="Barnstead M."/>
            <person name="Chin S.H."/>
            <person name="Dew I."/>
            <person name="Evans C.A."/>
            <person name="Ferriera S."/>
            <person name="Flanigan M."/>
            <person name="Fosler C."/>
            <person name="Glodek A."/>
            <person name="Gu Z."/>
            <person name="Holt R.A."/>
            <person name="Jennings D."/>
            <person name="Kraft C.L."/>
            <person name="Lu F."/>
            <person name="Nguyen T."/>
            <person name="Nusskern D.R."/>
            <person name="Pfannkoch C.M."/>
            <person name="Sitter C."/>
            <person name="Sutton G.G."/>
            <person name="Venter J.C."/>
            <person name="Wang Z."/>
            <person name="Woodage T."/>
            <person name="Zheng X.H."/>
            <person name="Zhong F."/>
        </authorList>
    </citation>
    <scope>NUCLEOTIDE SEQUENCE [LARGE SCALE GENOMIC DNA]</scope>
    <source>
        <strain>BN</strain>
        <strain evidence="3">Sprague-Dawley</strain>
    </source>
</reference>